<sequence>MGKRIYTLLLGLFLGFLLAFTSVHFINDDITSNVISEASKIIGIEFTQAEQDSMITELESNLEAYQSLRKLKLDNSIPPALNFNPIPAGRTFDTTEKPIEWHIPHDVNLPENQADLAFYSIRQLASLIRQHKITSVELTKFFLDRIVQYDDTLQAVITVTEELALEQAQKMDEELGNGEYHGPLHGIPYGLKDLFAVEDYKTTWGAEPYKDQIRNETATVAKKLEEAGAVLIAKTTLGALAYGDVWFGGTTRNPWNLDQGSSGSSAGSAAGTSAGFFPFAIGTETWGSIISPANRTGATGLRPTFGRVSRHGAMALSWSMDKVGPLTRSVEDAAIVFDAIRGPDGKDQTVVDLPFNYTPDVNLSELTIGYLKSAFESDYDNQKRDSLTLATLKDLGAKLTPMELPDYPTGDLSFILMAEGAAAFDQLTLSDKDDEMVRQGKSAWPNLFRSARFIPAVEYIQANRARQELIRKMDSLMHEVDLYISPTYGGNNLLLTNLTGHPSVVLPNGFTDEGQPTSITFIGDLFDEETLLEVANKYQQATDFHRDHPTLFTK</sequence>
<evidence type="ECO:0000259" key="1">
    <source>
        <dbReference type="Pfam" id="PF01425"/>
    </source>
</evidence>
<dbReference type="PANTHER" id="PTHR11895">
    <property type="entry name" value="TRANSAMIDASE"/>
    <property type="match status" value="1"/>
</dbReference>
<dbReference type="Pfam" id="PF01425">
    <property type="entry name" value="Amidase"/>
    <property type="match status" value="1"/>
</dbReference>
<evidence type="ECO:0000313" key="3">
    <source>
        <dbReference type="Proteomes" id="UP001207337"/>
    </source>
</evidence>
<dbReference type="RefSeq" id="WP_265786970.1">
    <property type="nucleotide sequence ID" value="NZ_BAABRS010000001.1"/>
</dbReference>
<dbReference type="Proteomes" id="UP001207337">
    <property type="component" value="Unassembled WGS sequence"/>
</dbReference>
<dbReference type="SUPFAM" id="SSF75304">
    <property type="entry name" value="Amidase signature (AS) enzymes"/>
    <property type="match status" value="1"/>
</dbReference>
<keyword evidence="3" id="KW-1185">Reference proteome</keyword>
<name>A0ABT3PUW0_9BACT</name>
<protein>
    <submittedName>
        <fullName evidence="2">Amidase</fullName>
    </submittedName>
</protein>
<reference evidence="2 3" key="1">
    <citation type="submission" date="2021-11" db="EMBL/GenBank/DDBJ databases">
        <title>Aliifidinibius sp. nov., a new bacterium isolated from saline soil.</title>
        <authorList>
            <person name="Galisteo C."/>
            <person name="De La Haba R."/>
            <person name="Sanchez-Porro C."/>
            <person name="Ventosa A."/>
        </authorList>
    </citation>
    <scope>NUCLEOTIDE SEQUENCE [LARGE SCALE GENOMIC DNA]</scope>
    <source>
        <strain evidence="2 3">KACC 190600</strain>
    </source>
</reference>
<dbReference type="InterPro" id="IPR023631">
    <property type="entry name" value="Amidase_dom"/>
</dbReference>
<dbReference type="PANTHER" id="PTHR11895:SF73">
    <property type="entry name" value="AMIDASE FAMILY PROTEIN"/>
    <property type="match status" value="1"/>
</dbReference>
<dbReference type="EMBL" id="JAJNDC010000001">
    <property type="protein sequence ID" value="MCW9711613.1"/>
    <property type="molecule type" value="Genomic_DNA"/>
</dbReference>
<dbReference type="InterPro" id="IPR000120">
    <property type="entry name" value="Amidase"/>
</dbReference>
<dbReference type="Gene3D" id="3.90.1300.10">
    <property type="entry name" value="Amidase signature (AS) domain"/>
    <property type="match status" value="1"/>
</dbReference>
<organism evidence="2 3">
    <name type="scientific">Fodinibius salicampi</name>
    <dbReference type="NCBI Taxonomy" id="1920655"/>
    <lineage>
        <taxon>Bacteria</taxon>
        <taxon>Pseudomonadati</taxon>
        <taxon>Balneolota</taxon>
        <taxon>Balneolia</taxon>
        <taxon>Balneolales</taxon>
        <taxon>Balneolaceae</taxon>
        <taxon>Fodinibius</taxon>
    </lineage>
</organism>
<gene>
    <name evidence="2" type="ORF">LQ318_01740</name>
</gene>
<proteinExistence type="predicted"/>
<feature type="domain" description="Amidase" evidence="1">
    <location>
        <begin position="137"/>
        <end position="489"/>
    </location>
</feature>
<comment type="caution">
    <text evidence="2">The sequence shown here is derived from an EMBL/GenBank/DDBJ whole genome shotgun (WGS) entry which is preliminary data.</text>
</comment>
<evidence type="ECO:0000313" key="2">
    <source>
        <dbReference type="EMBL" id="MCW9711613.1"/>
    </source>
</evidence>
<dbReference type="InterPro" id="IPR036928">
    <property type="entry name" value="AS_sf"/>
</dbReference>
<accession>A0ABT3PUW0</accession>